<dbReference type="SUPFAM" id="SSF52172">
    <property type="entry name" value="CheY-like"/>
    <property type="match status" value="1"/>
</dbReference>
<evidence type="ECO:0000313" key="25">
    <source>
        <dbReference type="Proteomes" id="UP000194873"/>
    </source>
</evidence>
<proteinExistence type="predicted"/>
<dbReference type="Gene3D" id="3.30.565.10">
    <property type="entry name" value="Histidine kinase-like ATPase, C-terminal domain"/>
    <property type="match status" value="1"/>
</dbReference>
<organism evidence="24 25">
    <name type="scientific">Hymenobacter crusticola</name>
    <dbReference type="NCBI Taxonomy" id="1770526"/>
    <lineage>
        <taxon>Bacteria</taxon>
        <taxon>Pseudomonadati</taxon>
        <taxon>Bacteroidota</taxon>
        <taxon>Cytophagia</taxon>
        <taxon>Cytophagales</taxon>
        <taxon>Hymenobacteraceae</taxon>
        <taxon>Hymenobacter</taxon>
    </lineage>
</organism>
<keyword evidence="13" id="KW-0472">Membrane</keyword>
<dbReference type="Pfam" id="PF13188">
    <property type="entry name" value="PAS_8"/>
    <property type="match status" value="1"/>
</dbReference>
<dbReference type="InterPro" id="IPR004358">
    <property type="entry name" value="Sig_transdc_His_kin-like_C"/>
</dbReference>
<sequence>MDNNYNAVATLSIENARLQQILVQQEAEIRALKTQLQLQSVAGTPTPLAILGNFDPFLYLVEEAFTAVLLSDPDGCITWINQGFSKLCGYELHEVVGVSGKELLRKSLQGTEVEKHIDKCLANKLPFEYEVPAPCGHSSRWIRVKAQPIFDSNQQLTLYAGLLEDITDRKTAQLQLVENEHRYRKLIENAPVVLHEWRKNVDGTYEWTYTSPNLREIFALESSDVSQLVRYIHPHDKARWFQTIDESERLRKPWRFEGRLEVPGQPLRWWRSSAIIASEDERGLLFLGILEDITTSMLAQEAMRESEQRWHAAMEGVGNDTWEYDVQTQKVLLSPKSRQFFGCPAATLEESRYLDLTQSRIHPDDKVLVQHTAEAYLRAELPLYDVTFRLLGENSEINWVSARGMITKRDEQGKPLFITGTYTDVTEITCAKLAQEAAMLRLSSTIDSMHRAILLEDENRKVVLVNEAFCRLLEPDKKPSQLINVDCNSLFDCVKQQFSDEDGFVRSVNDTVLHRKTIRAESVTLKDGRILERNSFPIYAKGRYIGQLWKYEDITKRKADELALKRREEKYRGILKNMNLGLLEADSNGKIIFVNDSYCDITRYSKEELMHSYPEQFLISEASRELIRQKRKLRTQGIQDTYEIPIKTKDNELKWLLVSAAPLYDDDRQIIGSIGVHLDITHQKQLEIKLREAKKQAEESARAKEMFLANMSHEIRTPMNAILGMSQLLSKTPLSGQQNNYLHAITSSAENLLVIINDILDLSKIDAGEMTIEKIGFSLHKVCEQVEKTLRYKAEDKGLSLKVQVSPDIPDVLRGDPYRITQVLLNLAGNSVKFTEKGEVNVYCELAGTIGHETIIGFTVSDTGIGIDPQYLQNLGRNFSQEDSSVSRKFGGTGLGLSISRSLVNLMGGEIHIESEKNCGTTSSFSLLLPIGAVTDLPRKGFSGSSMFILEGVRGKRVLLVEDNEYNRLLAKSFLNQAHIEVAEAENGLVAVELARQQQFDLILMDVQMPVMNGYEATAKLREELKLQTPIIALTANAIRGDNQKCLEAGMNDYLSKPFHEDELLKIIHEWLLCAPKQQAGKLYRLDILKEAAHNDSKFITFMLRTFLKSNEDVLSSLNTGLRTGNVEVLKAAAHKIKPSLRHLQIHQVLVLVEQLESWDTPFDKPILTEMVESIHKLLRQVMAQIVEDLDTIQPEPTTTT</sequence>
<dbReference type="EC" id="2.7.13.3" evidence="3"/>
<dbReference type="Pfam" id="PF02518">
    <property type="entry name" value="HATPase_c"/>
    <property type="match status" value="1"/>
</dbReference>
<reference evidence="24 25" key="1">
    <citation type="submission" date="2017-01" db="EMBL/GenBank/DDBJ databases">
        <title>A new Hymenobacter.</title>
        <authorList>
            <person name="Liang Y."/>
            <person name="Feng F."/>
        </authorList>
    </citation>
    <scope>NUCLEOTIDE SEQUENCE [LARGE SCALE GENOMIC DNA]</scope>
    <source>
        <strain evidence="24">MIMBbqt21</strain>
    </source>
</reference>
<dbReference type="InterPro" id="IPR013767">
    <property type="entry name" value="PAS_fold"/>
</dbReference>
<evidence type="ECO:0000256" key="2">
    <source>
        <dbReference type="ARBA" id="ARBA00004651"/>
    </source>
</evidence>
<dbReference type="InterPro" id="IPR011006">
    <property type="entry name" value="CheY-like_superfamily"/>
</dbReference>
<dbReference type="SUPFAM" id="SSF47226">
    <property type="entry name" value="Histidine-containing phosphotransfer domain, HPT domain"/>
    <property type="match status" value="1"/>
</dbReference>
<dbReference type="SMART" id="SM00448">
    <property type="entry name" value="REC"/>
    <property type="match status" value="1"/>
</dbReference>
<dbReference type="AlphaFoldDB" id="A0A243W8N1"/>
<dbReference type="InterPro" id="IPR000014">
    <property type="entry name" value="PAS"/>
</dbReference>
<feature type="domain" description="Histidine kinase" evidence="19">
    <location>
        <begin position="710"/>
        <end position="933"/>
    </location>
</feature>
<keyword evidence="6" id="KW-0808">Transferase</keyword>
<dbReference type="SUPFAM" id="SSF55785">
    <property type="entry name" value="PYP-like sensor domain (PAS domain)"/>
    <property type="match status" value="5"/>
</dbReference>
<dbReference type="Gene3D" id="3.40.50.2300">
    <property type="match status" value="1"/>
</dbReference>
<evidence type="ECO:0000256" key="4">
    <source>
        <dbReference type="ARBA" id="ARBA00022475"/>
    </source>
</evidence>
<feature type="domain" description="PAS" evidence="21">
    <location>
        <begin position="53"/>
        <end position="97"/>
    </location>
</feature>
<dbReference type="Gene3D" id="1.10.287.130">
    <property type="match status" value="1"/>
</dbReference>
<dbReference type="SMART" id="SM00086">
    <property type="entry name" value="PAC"/>
    <property type="match status" value="4"/>
</dbReference>
<dbReference type="InterPro" id="IPR036097">
    <property type="entry name" value="HisK_dim/P_sf"/>
</dbReference>
<keyword evidence="8" id="KW-0547">Nucleotide-binding</keyword>
<evidence type="ECO:0000259" key="23">
    <source>
        <dbReference type="PROSITE" id="PS50894"/>
    </source>
</evidence>
<protein>
    <recommendedName>
        <fullName evidence="15">Sensory/regulatory protein RpfC</fullName>
        <ecNumber evidence="3">2.7.13.3</ecNumber>
    </recommendedName>
</protein>
<evidence type="ECO:0000256" key="10">
    <source>
        <dbReference type="ARBA" id="ARBA00022840"/>
    </source>
</evidence>
<dbReference type="InterPro" id="IPR036641">
    <property type="entry name" value="HPT_dom_sf"/>
</dbReference>
<feature type="domain" description="Response regulatory" evidence="20">
    <location>
        <begin position="957"/>
        <end position="1072"/>
    </location>
</feature>
<dbReference type="CDD" id="cd00130">
    <property type="entry name" value="PAS"/>
    <property type="match status" value="3"/>
</dbReference>
<dbReference type="PANTHER" id="PTHR45339:SF1">
    <property type="entry name" value="HYBRID SIGNAL TRANSDUCTION HISTIDINE KINASE J"/>
    <property type="match status" value="1"/>
</dbReference>
<dbReference type="Pfam" id="PF01627">
    <property type="entry name" value="Hpt"/>
    <property type="match status" value="1"/>
</dbReference>
<evidence type="ECO:0000256" key="13">
    <source>
        <dbReference type="ARBA" id="ARBA00023136"/>
    </source>
</evidence>
<dbReference type="FunFam" id="1.10.287.130:FF:000002">
    <property type="entry name" value="Two-component osmosensing histidine kinase"/>
    <property type="match status" value="1"/>
</dbReference>
<feature type="domain" description="PAC" evidence="22">
    <location>
        <begin position="640"/>
        <end position="692"/>
    </location>
</feature>
<dbReference type="Proteomes" id="UP000194873">
    <property type="component" value="Unassembled WGS sequence"/>
</dbReference>
<dbReference type="CDD" id="cd00082">
    <property type="entry name" value="HisKA"/>
    <property type="match status" value="1"/>
</dbReference>
<dbReference type="InterPro" id="IPR003661">
    <property type="entry name" value="HisK_dim/P_dom"/>
</dbReference>
<dbReference type="PROSITE" id="PS50112">
    <property type="entry name" value="PAS"/>
    <property type="match status" value="2"/>
</dbReference>
<evidence type="ECO:0000256" key="7">
    <source>
        <dbReference type="ARBA" id="ARBA00022692"/>
    </source>
</evidence>
<evidence type="ECO:0000256" key="3">
    <source>
        <dbReference type="ARBA" id="ARBA00012438"/>
    </source>
</evidence>
<evidence type="ECO:0000259" key="20">
    <source>
        <dbReference type="PROSITE" id="PS50110"/>
    </source>
</evidence>
<keyword evidence="25" id="KW-1185">Reference proteome</keyword>
<dbReference type="CDD" id="cd16922">
    <property type="entry name" value="HATPase_EvgS-ArcB-TorS-like"/>
    <property type="match status" value="1"/>
</dbReference>
<dbReference type="CDD" id="cd17546">
    <property type="entry name" value="REC_hyHK_CKI1_RcsC-like"/>
    <property type="match status" value="1"/>
</dbReference>
<keyword evidence="5 17" id="KW-0597">Phosphoprotein</keyword>
<dbReference type="InterPro" id="IPR036890">
    <property type="entry name" value="HATPase_C_sf"/>
</dbReference>
<dbReference type="OrthoDB" id="9797097at2"/>
<dbReference type="GO" id="GO:0005524">
    <property type="term" value="F:ATP binding"/>
    <property type="evidence" value="ECO:0007669"/>
    <property type="project" value="UniProtKB-KW"/>
</dbReference>
<keyword evidence="11" id="KW-1133">Transmembrane helix</keyword>
<dbReference type="PROSITE" id="PS50113">
    <property type="entry name" value="PAC"/>
    <property type="match status" value="3"/>
</dbReference>
<dbReference type="GO" id="GO:0000155">
    <property type="term" value="F:phosphorelay sensor kinase activity"/>
    <property type="evidence" value="ECO:0007669"/>
    <property type="project" value="InterPro"/>
</dbReference>
<feature type="coiled-coil region" evidence="18">
    <location>
        <begin position="8"/>
        <end position="35"/>
    </location>
</feature>
<evidence type="ECO:0000256" key="16">
    <source>
        <dbReference type="PROSITE-ProRule" id="PRU00110"/>
    </source>
</evidence>
<dbReference type="Pfam" id="PF00989">
    <property type="entry name" value="PAS"/>
    <property type="match status" value="1"/>
</dbReference>
<dbReference type="FunFam" id="3.30.565.10:FF:000010">
    <property type="entry name" value="Sensor histidine kinase RcsC"/>
    <property type="match status" value="1"/>
</dbReference>
<comment type="caution">
    <text evidence="24">The sequence shown here is derived from an EMBL/GenBank/DDBJ whole genome shotgun (WGS) entry which is preliminary data.</text>
</comment>
<evidence type="ECO:0000256" key="6">
    <source>
        <dbReference type="ARBA" id="ARBA00022679"/>
    </source>
</evidence>
<dbReference type="PROSITE" id="PS50110">
    <property type="entry name" value="RESPONSE_REGULATORY"/>
    <property type="match status" value="1"/>
</dbReference>
<evidence type="ECO:0000256" key="5">
    <source>
        <dbReference type="ARBA" id="ARBA00022553"/>
    </source>
</evidence>
<keyword evidence="12" id="KW-0902">Two-component regulatory system</keyword>
<evidence type="ECO:0000256" key="14">
    <source>
        <dbReference type="ARBA" id="ARBA00064003"/>
    </source>
</evidence>
<keyword evidence="10" id="KW-0067">ATP-binding</keyword>
<evidence type="ECO:0000259" key="19">
    <source>
        <dbReference type="PROSITE" id="PS50109"/>
    </source>
</evidence>
<dbReference type="Gene3D" id="3.30.450.20">
    <property type="entry name" value="PAS domain"/>
    <property type="match status" value="5"/>
</dbReference>
<evidence type="ECO:0000256" key="1">
    <source>
        <dbReference type="ARBA" id="ARBA00000085"/>
    </source>
</evidence>
<evidence type="ECO:0000256" key="15">
    <source>
        <dbReference type="ARBA" id="ARBA00068150"/>
    </source>
</evidence>
<dbReference type="PRINTS" id="PR00344">
    <property type="entry name" value="BCTRLSENSOR"/>
</dbReference>
<dbReference type="PROSITE" id="PS50109">
    <property type="entry name" value="HIS_KIN"/>
    <property type="match status" value="1"/>
</dbReference>
<dbReference type="InterPro" id="IPR001610">
    <property type="entry name" value="PAC"/>
</dbReference>
<dbReference type="InterPro" id="IPR013655">
    <property type="entry name" value="PAS_fold_3"/>
</dbReference>
<dbReference type="Pfam" id="PF08447">
    <property type="entry name" value="PAS_3"/>
    <property type="match status" value="1"/>
</dbReference>
<name>A0A243W8N1_9BACT</name>
<evidence type="ECO:0000256" key="17">
    <source>
        <dbReference type="PROSITE-ProRule" id="PRU00169"/>
    </source>
</evidence>
<keyword evidence="4" id="KW-1003">Cell membrane</keyword>
<evidence type="ECO:0000256" key="11">
    <source>
        <dbReference type="ARBA" id="ARBA00022989"/>
    </source>
</evidence>
<evidence type="ECO:0000256" key="12">
    <source>
        <dbReference type="ARBA" id="ARBA00023012"/>
    </source>
</evidence>
<dbReference type="Pfam" id="PF00512">
    <property type="entry name" value="HisKA"/>
    <property type="match status" value="1"/>
</dbReference>
<gene>
    <name evidence="24" type="ORF">BXP70_26065</name>
</gene>
<dbReference type="PROSITE" id="PS50894">
    <property type="entry name" value="HPT"/>
    <property type="match status" value="1"/>
</dbReference>
<dbReference type="Pfam" id="PF00072">
    <property type="entry name" value="Response_reg"/>
    <property type="match status" value="1"/>
</dbReference>
<feature type="domain" description="PAC" evidence="22">
    <location>
        <begin position="125"/>
        <end position="178"/>
    </location>
</feature>
<dbReference type="InterPro" id="IPR003594">
    <property type="entry name" value="HATPase_dom"/>
</dbReference>
<feature type="domain" description="HPt" evidence="23">
    <location>
        <begin position="1096"/>
        <end position="1193"/>
    </location>
</feature>
<keyword evidence="9" id="KW-0418">Kinase</keyword>
<evidence type="ECO:0000256" key="8">
    <source>
        <dbReference type="ARBA" id="ARBA00022741"/>
    </source>
</evidence>
<keyword evidence="7" id="KW-0812">Transmembrane</keyword>
<dbReference type="InterPro" id="IPR005467">
    <property type="entry name" value="His_kinase_dom"/>
</dbReference>
<comment type="subunit">
    <text evidence="14">At low DSF concentrations, interacts with RpfF.</text>
</comment>
<dbReference type="Gene3D" id="1.20.120.160">
    <property type="entry name" value="HPT domain"/>
    <property type="match status" value="1"/>
</dbReference>
<dbReference type="InterPro" id="IPR035965">
    <property type="entry name" value="PAS-like_dom_sf"/>
</dbReference>
<evidence type="ECO:0000259" key="22">
    <source>
        <dbReference type="PROSITE" id="PS50113"/>
    </source>
</evidence>
<dbReference type="GO" id="GO:0006355">
    <property type="term" value="P:regulation of DNA-templated transcription"/>
    <property type="evidence" value="ECO:0007669"/>
    <property type="project" value="InterPro"/>
</dbReference>
<accession>A0A243W8N1</accession>
<dbReference type="InterPro" id="IPR001789">
    <property type="entry name" value="Sig_transdc_resp-reg_receiver"/>
</dbReference>
<feature type="domain" description="PAS" evidence="21">
    <location>
        <begin position="567"/>
        <end position="610"/>
    </location>
</feature>
<evidence type="ECO:0000259" key="21">
    <source>
        <dbReference type="PROSITE" id="PS50112"/>
    </source>
</evidence>
<dbReference type="RefSeq" id="WP_086597053.1">
    <property type="nucleotide sequence ID" value="NZ_MTSE01000030.1"/>
</dbReference>
<dbReference type="GO" id="GO:0005886">
    <property type="term" value="C:plasma membrane"/>
    <property type="evidence" value="ECO:0007669"/>
    <property type="project" value="UniProtKB-SubCell"/>
</dbReference>
<dbReference type="SUPFAM" id="SSF55874">
    <property type="entry name" value="ATPase domain of HSP90 chaperone/DNA topoisomerase II/histidine kinase"/>
    <property type="match status" value="1"/>
</dbReference>
<feature type="modified residue" description="4-aspartylphosphate" evidence="17">
    <location>
        <position position="1006"/>
    </location>
</feature>
<feature type="domain" description="PAC" evidence="22">
    <location>
        <begin position="384"/>
        <end position="437"/>
    </location>
</feature>
<dbReference type="SUPFAM" id="SSF47384">
    <property type="entry name" value="Homodimeric domain of signal transducing histidine kinase"/>
    <property type="match status" value="1"/>
</dbReference>
<comment type="subcellular location">
    <subcellularLocation>
        <location evidence="2">Cell membrane</location>
        <topology evidence="2">Multi-pass membrane protein</topology>
    </subcellularLocation>
</comment>
<feature type="modified residue" description="Phosphohistidine" evidence="16">
    <location>
        <position position="1135"/>
    </location>
</feature>
<dbReference type="Pfam" id="PF13426">
    <property type="entry name" value="PAS_9"/>
    <property type="match status" value="1"/>
</dbReference>
<dbReference type="SMART" id="SM00387">
    <property type="entry name" value="HATPase_c"/>
    <property type="match status" value="1"/>
</dbReference>
<keyword evidence="18" id="KW-0175">Coiled coil</keyword>
<evidence type="ECO:0000313" key="24">
    <source>
        <dbReference type="EMBL" id="OUJ69838.1"/>
    </source>
</evidence>
<dbReference type="InterPro" id="IPR008207">
    <property type="entry name" value="Sig_transdc_His_kin_Hpt_dom"/>
</dbReference>
<evidence type="ECO:0000256" key="9">
    <source>
        <dbReference type="ARBA" id="ARBA00022777"/>
    </source>
</evidence>
<comment type="catalytic activity">
    <reaction evidence="1">
        <text>ATP + protein L-histidine = ADP + protein N-phospho-L-histidine.</text>
        <dbReference type="EC" id="2.7.13.3"/>
    </reaction>
</comment>
<evidence type="ECO:0000256" key="18">
    <source>
        <dbReference type="SAM" id="Coils"/>
    </source>
</evidence>
<dbReference type="PANTHER" id="PTHR45339">
    <property type="entry name" value="HYBRID SIGNAL TRANSDUCTION HISTIDINE KINASE J"/>
    <property type="match status" value="1"/>
</dbReference>
<dbReference type="SMART" id="SM00388">
    <property type="entry name" value="HisKA"/>
    <property type="match status" value="1"/>
</dbReference>
<dbReference type="NCBIfam" id="TIGR00229">
    <property type="entry name" value="sensory_box"/>
    <property type="match status" value="2"/>
</dbReference>
<dbReference type="InterPro" id="IPR000700">
    <property type="entry name" value="PAS-assoc_C"/>
</dbReference>
<dbReference type="SMART" id="SM00091">
    <property type="entry name" value="PAS"/>
    <property type="match status" value="5"/>
</dbReference>
<dbReference type="EMBL" id="MTSE01000030">
    <property type="protein sequence ID" value="OUJ69838.1"/>
    <property type="molecule type" value="Genomic_DNA"/>
</dbReference>